<accession>A0A1G2BDW3</accession>
<dbReference type="InterPro" id="IPR036390">
    <property type="entry name" value="WH_DNA-bd_sf"/>
</dbReference>
<evidence type="ECO:0000313" key="2">
    <source>
        <dbReference type="EMBL" id="OGY87225.1"/>
    </source>
</evidence>
<dbReference type="SUPFAM" id="SSF46785">
    <property type="entry name" value="Winged helix' DNA-binding domain"/>
    <property type="match status" value="1"/>
</dbReference>
<comment type="caution">
    <text evidence="2">The sequence shown here is derived from an EMBL/GenBank/DDBJ whole genome shotgun (WGS) entry which is preliminary data.</text>
</comment>
<reference evidence="2 3" key="1">
    <citation type="journal article" date="2016" name="Nat. Commun.">
        <title>Thousands of microbial genomes shed light on interconnected biogeochemical processes in an aquifer system.</title>
        <authorList>
            <person name="Anantharaman K."/>
            <person name="Brown C.T."/>
            <person name="Hug L.A."/>
            <person name="Sharon I."/>
            <person name="Castelle C.J."/>
            <person name="Probst A.J."/>
            <person name="Thomas B.C."/>
            <person name="Singh A."/>
            <person name="Wilkins M.J."/>
            <person name="Karaoz U."/>
            <person name="Brodie E.L."/>
            <person name="Williams K.H."/>
            <person name="Hubbard S.S."/>
            <person name="Banfield J.F."/>
        </authorList>
    </citation>
    <scope>NUCLEOTIDE SEQUENCE [LARGE SCALE GENOMIC DNA]</scope>
</reference>
<dbReference type="InterPro" id="IPR036388">
    <property type="entry name" value="WH-like_DNA-bd_sf"/>
</dbReference>
<dbReference type="Pfam" id="PF01978">
    <property type="entry name" value="TrmB"/>
    <property type="match status" value="1"/>
</dbReference>
<organism evidence="2 3">
    <name type="scientific">Candidatus Kerfeldbacteria bacterium RIFOXYB2_FULL_38_14</name>
    <dbReference type="NCBI Taxonomy" id="1798547"/>
    <lineage>
        <taxon>Bacteria</taxon>
        <taxon>Candidatus Kerfeldiibacteriota</taxon>
    </lineage>
</organism>
<dbReference type="InterPro" id="IPR002831">
    <property type="entry name" value="Tscrpt_reg_TrmB_N"/>
</dbReference>
<dbReference type="PANTHER" id="PTHR34293">
    <property type="entry name" value="HTH-TYPE TRANSCRIPTIONAL REGULATOR TRMBL2"/>
    <property type="match status" value="1"/>
</dbReference>
<evidence type="ECO:0000313" key="3">
    <source>
        <dbReference type="Proteomes" id="UP000176420"/>
    </source>
</evidence>
<dbReference type="Gene3D" id="1.10.10.10">
    <property type="entry name" value="Winged helix-like DNA-binding domain superfamily/Winged helix DNA-binding domain"/>
    <property type="match status" value="1"/>
</dbReference>
<dbReference type="EMBL" id="MHKI01000010">
    <property type="protein sequence ID" value="OGY87225.1"/>
    <property type="molecule type" value="Genomic_DNA"/>
</dbReference>
<proteinExistence type="predicted"/>
<dbReference type="PANTHER" id="PTHR34293:SF1">
    <property type="entry name" value="HTH-TYPE TRANSCRIPTIONAL REGULATOR TRMBL2"/>
    <property type="match status" value="1"/>
</dbReference>
<evidence type="ECO:0000259" key="1">
    <source>
        <dbReference type="Pfam" id="PF01978"/>
    </source>
</evidence>
<gene>
    <name evidence="2" type="ORF">A2319_01115</name>
</gene>
<dbReference type="AlphaFoldDB" id="A0A1G2BDW3"/>
<protein>
    <recommendedName>
        <fullName evidence="1">Transcription regulator TrmB N-terminal domain-containing protein</fullName>
    </recommendedName>
</protein>
<feature type="domain" description="Transcription regulator TrmB N-terminal" evidence="1">
    <location>
        <begin position="7"/>
        <end position="73"/>
    </location>
</feature>
<sequence>MYSELFQELGLSPNEAKIYEGMLSTEESNASRIALRSNVPRRNVYDALNRLIEKGLVYKIVDPKEHIYKAVHPNKLLEIIQEKEKWLVKNLSELATLYEAEPTTKAAYIYKGVEGYKNYHNDLLRVSQSEPVYFLGAKALWNCPQVNKSFRTNYLKEFEKRHVPYYTLFDPGVLKELPEVIQQATGEYKILPEKYATQGLVDIFGDYVITFSGAKVGYFDEHLRIFVLIDRELANTYRTWFQLIWDLLPERK</sequence>
<dbReference type="Proteomes" id="UP000176420">
    <property type="component" value="Unassembled WGS sequence"/>
</dbReference>
<dbReference type="InterPro" id="IPR051797">
    <property type="entry name" value="TrmB-like"/>
</dbReference>
<name>A0A1G2BDW3_9BACT</name>